<protein>
    <submittedName>
        <fullName evidence="1">Uncharacterized protein</fullName>
    </submittedName>
</protein>
<dbReference type="KEGG" id="brh:RBRH_03702"/>
<dbReference type="AlphaFoldDB" id="E5AQL9"/>
<organism evidence="1 2">
    <name type="scientific">Mycetohabitans rhizoxinica (strain DSM 19002 / CIP 109453 / HKI 454)</name>
    <name type="common">Paraburkholderia rhizoxinica</name>
    <dbReference type="NCBI Taxonomy" id="882378"/>
    <lineage>
        <taxon>Bacteria</taxon>
        <taxon>Pseudomonadati</taxon>
        <taxon>Pseudomonadota</taxon>
        <taxon>Betaproteobacteria</taxon>
        <taxon>Burkholderiales</taxon>
        <taxon>Burkholderiaceae</taxon>
        <taxon>Mycetohabitans</taxon>
    </lineage>
</organism>
<evidence type="ECO:0000313" key="2">
    <source>
        <dbReference type="Proteomes" id="UP000007437"/>
    </source>
</evidence>
<evidence type="ECO:0000313" key="1">
    <source>
        <dbReference type="EMBL" id="CBW74901.1"/>
    </source>
</evidence>
<reference evidence="1 2" key="1">
    <citation type="journal article" date="2011" name="J. Bacteriol.">
        <title>Complete genome sequence of Burkholderia rhizoxinica, an endosymbiont of Rhizopus microsporus.</title>
        <authorList>
            <person name="Lackner G."/>
            <person name="Moebius N."/>
            <person name="Partida-Martinez L."/>
            <person name="Hertweck C."/>
        </authorList>
    </citation>
    <scope>NUCLEOTIDE SEQUENCE [LARGE SCALE GENOMIC DNA]</scope>
    <source>
        <strain evidence="2">DSM 19002 / CIP 109453 / HKI 454</strain>
    </source>
</reference>
<accession>E5AQL9</accession>
<dbReference type="Proteomes" id="UP000007437">
    <property type="component" value="Chromosome"/>
</dbReference>
<sequence>MLYTDPVFASVARLAHVTTDGHAAASSEQLQ</sequence>
<dbReference type="EMBL" id="FR687359">
    <property type="protein sequence ID" value="CBW74901.1"/>
    <property type="molecule type" value="Genomic_DNA"/>
</dbReference>
<name>E5AQL9_MYCRK</name>
<gene>
    <name evidence="1" type="ordered locus">RBRH_03702</name>
</gene>
<proteinExistence type="predicted"/>
<dbReference type="HOGENOM" id="CLU_3395581_0_0_4"/>